<dbReference type="Proteomes" id="UP000622610">
    <property type="component" value="Unassembled WGS sequence"/>
</dbReference>
<reference evidence="2" key="2">
    <citation type="submission" date="2020-09" db="EMBL/GenBank/DDBJ databases">
        <authorList>
            <person name="Sun Q."/>
            <person name="Sedlacek I."/>
        </authorList>
    </citation>
    <scope>NUCLEOTIDE SEQUENCE</scope>
    <source>
        <strain evidence="2">CCM 8433</strain>
    </source>
</reference>
<feature type="domain" description="IrrE N-terminal-like" evidence="1">
    <location>
        <begin position="28"/>
        <end position="124"/>
    </location>
</feature>
<dbReference type="Pfam" id="PF06114">
    <property type="entry name" value="Peptidase_M78"/>
    <property type="match status" value="1"/>
</dbReference>
<dbReference type="AlphaFoldDB" id="A0A917JEW6"/>
<sequence length="159" mass="18197">MTAMMNKTEALMANYPNLKYKFNDRMPEKLKGLCKGNIIYLNPNQSKEQLVGTLGEEIAHYLTSVGDITAQDTNEKRKQEQKARDLGATLVVSPADYIECFNQRLSTRWECAEYLGITVETLDEATNVYTSFNDGKLEYNDHTIFFRPDGIVDVVKWIK</sequence>
<protein>
    <submittedName>
        <fullName evidence="2">Toxin</fullName>
    </submittedName>
</protein>
<evidence type="ECO:0000259" key="1">
    <source>
        <dbReference type="Pfam" id="PF06114"/>
    </source>
</evidence>
<organism evidence="2 3">
    <name type="scientific">Enterococcus alcedinis</name>
    <dbReference type="NCBI Taxonomy" id="1274384"/>
    <lineage>
        <taxon>Bacteria</taxon>
        <taxon>Bacillati</taxon>
        <taxon>Bacillota</taxon>
        <taxon>Bacilli</taxon>
        <taxon>Lactobacillales</taxon>
        <taxon>Enterococcaceae</taxon>
        <taxon>Enterococcus</taxon>
    </lineage>
</organism>
<reference evidence="2" key="1">
    <citation type="journal article" date="2014" name="Int. J. Syst. Evol. Microbiol.">
        <title>Complete genome sequence of Corynebacterium casei LMG S-19264T (=DSM 44701T), isolated from a smear-ripened cheese.</title>
        <authorList>
            <consortium name="US DOE Joint Genome Institute (JGI-PGF)"/>
            <person name="Walter F."/>
            <person name="Albersmeier A."/>
            <person name="Kalinowski J."/>
            <person name="Ruckert C."/>
        </authorList>
    </citation>
    <scope>NUCLEOTIDE SEQUENCE</scope>
    <source>
        <strain evidence="2">CCM 8433</strain>
    </source>
</reference>
<evidence type="ECO:0000313" key="3">
    <source>
        <dbReference type="Proteomes" id="UP000622610"/>
    </source>
</evidence>
<dbReference type="InterPro" id="IPR010359">
    <property type="entry name" value="IrrE_HExxH"/>
</dbReference>
<comment type="caution">
    <text evidence="2">The sequence shown here is derived from an EMBL/GenBank/DDBJ whole genome shotgun (WGS) entry which is preliminary data.</text>
</comment>
<evidence type="ECO:0000313" key="2">
    <source>
        <dbReference type="EMBL" id="GGI64710.1"/>
    </source>
</evidence>
<name>A0A917JEW6_9ENTE</name>
<dbReference type="EMBL" id="BMDT01000001">
    <property type="protein sequence ID" value="GGI64710.1"/>
    <property type="molecule type" value="Genomic_DNA"/>
</dbReference>
<keyword evidence="3" id="KW-1185">Reference proteome</keyword>
<accession>A0A917JEW6</accession>
<gene>
    <name evidence="2" type="ORF">GCM10011482_03640</name>
</gene>
<proteinExistence type="predicted"/>